<dbReference type="CDD" id="cd07525">
    <property type="entry name" value="HAD_like"/>
    <property type="match status" value="1"/>
</dbReference>
<dbReference type="OrthoDB" id="9791073at2"/>
<accession>A0A418WDJ6</accession>
<keyword evidence="1" id="KW-0378">Hydrolase</keyword>
<dbReference type="RefSeq" id="WP_119778737.1">
    <property type="nucleotide sequence ID" value="NZ_QYUK01000011.1"/>
</dbReference>
<dbReference type="PANTHER" id="PTHR19288">
    <property type="entry name" value="4-NITROPHENYLPHOSPHATASE-RELATED"/>
    <property type="match status" value="1"/>
</dbReference>
<dbReference type="Pfam" id="PF13242">
    <property type="entry name" value="Hydrolase_like"/>
    <property type="match status" value="1"/>
</dbReference>
<dbReference type="AlphaFoldDB" id="A0A418WDJ6"/>
<dbReference type="SUPFAM" id="SSF56784">
    <property type="entry name" value="HAD-like"/>
    <property type="match status" value="1"/>
</dbReference>
<evidence type="ECO:0000313" key="2">
    <source>
        <dbReference type="Proteomes" id="UP000284605"/>
    </source>
</evidence>
<dbReference type="InterPro" id="IPR023214">
    <property type="entry name" value="HAD_sf"/>
</dbReference>
<dbReference type="Gene3D" id="3.40.50.1000">
    <property type="entry name" value="HAD superfamily/HAD-like"/>
    <property type="match status" value="2"/>
</dbReference>
<keyword evidence="2" id="KW-1185">Reference proteome</keyword>
<dbReference type="InterPro" id="IPR006356">
    <property type="entry name" value="HAD-SF_hydro_IIA_hyp3"/>
</dbReference>
<dbReference type="NCBIfam" id="TIGR01460">
    <property type="entry name" value="HAD-SF-IIA"/>
    <property type="match status" value="1"/>
</dbReference>
<dbReference type="Pfam" id="PF13344">
    <property type="entry name" value="Hydrolase_6"/>
    <property type="match status" value="1"/>
</dbReference>
<dbReference type="EMBL" id="QYUK01000011">
    <property type="protein sequence ID" value="RJF88101.1"/>
    <property type="molecule type" value="Genomic_DNA"/>
</dbReference>
<dbReference type="NCBIfam" id="TIGR01459">
    <property type="entry name" value="HAD-SF-IIA-hyp4"/>
    <property type="match status" value="1"/>
</dbReference>
<dbReference type="PANTHER" id="PTHR19288:SF90">
    <property type="entry name" value="OS08G0542600 PROTEIN"/>
    <property type="match status" value="1"/>
</dbReference>
<name>A0A418WDJ6_9PROT</name>
<comment type="caution">
    <text evidence="1">The sequence shown here is derived from an EMBL/GenBank/DDBJ whole genome shotgun (WGS) entry which is preliminary data.</text>
</comment>
<evidence type="ECO:0000313" key="1">
    <source>
        <dbReference type="EMBL" id="RJF88101.1"/>
    </source>
</evidence>
<dbReference type="GO" id="GO:0005737">
    <property type="term" value="C:cytoplasm"/>
    <property type="evidence" value="ECO:0007669"/>
    <property type="project" value="TreeGrafter"/>
</dbReference>
<protein>
    <submittedName>
        <fullName evidence="1">TIGR01459 family HAD-type hydrolase</fullName>
    </submittedName>
</protein>
<reference evidence="1 2" key="1">
    <citation type="submission" date="2018-09" db="EMBL/GenBank/DDBJ databases">
        <authorList>
            <person name="Zhu H."/>
        </authorList>
    </citation>
    <scope>NUCLEOTIDE SEQUENCE [LARGE SCALE GENOMIC DNA]</scope>
    <source>
        <strain evidence="1 2">K1W22B-8</strain>
    </source>
</reference>
<proteinExistence type="predicted"/>
<dbReference type="InterPro" id="IPR006357">
    <property type="entry name" value="HAD-SF_hydro_IIA"/>
</dbReference>
<sequence>MPVVTIVDHLAPLLEKPEGAVVDLWGVVHNGIAAFPEALDALTRFKAKGGRVVMLSNAPRPSSLVYLQLDRLGVPRNLYDAVVTSGDAARTALEAQGLGAVLHIGPERDRPLFDGLQMDLVETAEAADLIVCTGLFDDDTETAETYRDQLEACQARGLTLVCANPDRIVMRGDKVIPCAGAVAKLYEALGGRVDWHGKPYPSVYDRSLAILGTLPADTIAIGDGIETDIPGANAQGIPAILVTGGVHADLWNDPPDGARLGQVLDSHGIHVTAAIDRFRW</sequence>
<dbReference type="Proteomes" id="UP000284605">
    <property type="component" value="Unassembled WGS sequence"/>
</dbReference>
<dbReference type="GO" id="GO:0016791">
    <property type="term" value="F:phosphatase activity"/>
    <property type="evidence" value="ECO:0007669"/>
    <property type="project" value="TreeGrafter"/>
</dbReference>
<organism evidence="1 2">
    <name type="scientific">Oleomonas cavernae</name>
    <dbReference type="NCBI Taxonomy" id="2320859"/>
    <lineage>
        <taxon>Bacteria</taxon>
        <taxon>Pseudomonadati</taxon>
        <taxon>Pseudomonadota</taxon>
        <taxon>Alphaproteobacteria</taxon>
        <taxon>Acetobacterales</taxon>
        <taxon>Acetobacteraceae</taxon>
        <taxon>Oleomonas</taxon>
    </lineage>
</organism>
<dbReference type="InterPro" id="IPR036412">
    <property type="entry name" value="HAD-like_sf"/>
</dbReference>
<gene>
    <name evidence="1" type="ORF">D3874_14630</name>
</gene>